<proteinExistence type="predicted"/>
<feature type="region of interest" description="Disordered" evidence="1">
    <location>
        <begin position="89"/>
        <end position="119"/>
    </location>
</feature>
<name>A0AAP2RIT5_9FIRM</name>
<dbReference type="Pfam" id="PF12685">
    <property type="entry name" value="SpoIIIAH"/>
    <property type="match status" value="1"/>
</dbReference>
<dbReference type="InterPro" id="IPR024232">
    <property type="entry name" value="SpoIIIAH"/>
</dbReference>
<comment type="caution">
    <text evidence="2">The sequence shown here is derived from an EMBL/GenBank/DDBJ whole genome shotgun (WGS) entry which is preliminary data.</text>
</comment>
<reference evidence="2 3" key="1">
    <citation type="submission" date="2021-11" db="EMBL/GenBank/DDBJ databases">
        <title>Lacrimispora sp. nov. NSJ-141 isolated from human feces.</title>
        <authorList>
            <person name="Abdugheni R."/>
        </authorList>
    </citation>
    <scope>NUCLEOTIDE SEQUENCE [LARGE SCALE GENOMIC DNA]</scope>
    <source>
        <strain evidence="2 3">NSJ-141</strain>
    </source>
</reference>
<sequence length="251" mass="26208">MKRIVKKNQIVLTLLAVMIAVAGYLSYAGKFNFLGGEKKAQADGNAAEETVAAGLLDISDEDVLAENQALSKANGESLTDVYTPAEDGDETQAAAATDAQNGESVAAAEESSAAGEAGAAVPGEAVLTNGVTVSNYVSQMQLNREQVRSKNKETLMEVINNAAIADDQKQAAVDQMIALTAVAEKENAAETLLGAKGFTDSVVCINDGTVDVVVGKTELTDAERAQIEDIVKRKTEVDAANVVITLMDLDQ</sequence>
<dbReference type="RefSeq" id="WP_231062501.1">
    <property type="nucleotide sequence ID" value="NZ_JAJNOR010000004.1"/>
</dbReference>
<gene>
    <name evidence="2" type="ORF">LQE92_08245</name>
</gene>
<organism evidence="2 3">
    <name type="scientific">Lientehia hominis</name>
    <dbReference type="NCBI Taxonomy" id="2897778"/>
    <lineage>
        <taxon>Bacteria</taxon>
        <taxon>Bacillati</taxon>
        <taxon>Bacillota</taxon>
        <taxon>Clostridia</taxon>
        <taxon>Lachnospirales</taxon>
        <taxon>Lachnospiraceae</taxon>
        <taxon>Lientehia</taxon>
    </lineage>
</organism>
<evidence type="ECO:0000313" key="3">
    <source>
        <dbReference type="Proteomes" id="UP001299265"/>
    </source>
</evidence>
<evidence type="ECO:0000313" key="2">
    <source>
        <dbReference type="EMBL" id="MCD2492616.1"/>
    </source>
</evidence>
<keyword evidence="3" id="KW-1185">Reference proteome</keyword>
<dbReference type="Proteomes" id="UP001299265">
    <property type="component" value="Unassembled WGS sequence"/>
</dbReference>
<evidence type="ECO:0000256" key="1">
    <source>
        <dbReference type="SAM" id="MobiDB-lite"/>
    </source>
</evidence>
<accession>A0AAP2RIT5</accession>
<dbReference type="EMBL" id="JAJNOR010000004">
    <property type="protein sequence ID" value="MCD2492616.1"/>
    <property type="molecule type" value="Genomic_DNA"/>
</dbReference>
<feature type="compositionally biased region" description="Low complexity" evidence="1">
    <location>
        <begin position="91"/>
        <end position="119"/>
    </location>
</feature>
<protein>
    <submittedName>
        <fullName evidence="2">SpoIIIAH-like family protein</fullName>
    </submittedName>
</protein>
<dbReference type="InterPro" id="IPR038503">
    <property type="entry name" value="SpoIIIAH_sf"/>
</dbReference>
<dbReference type="AlphaFoldDB" id="A0AAP2RIT5"/>
<dbReference type="Gene3D" id="1.10.287.4300">
    <property type="entry name" value="Stage III sporulation protein AH-like"/>
    <property type="match status" value="1"/>
</dbReference>